<protein>
    <recommendedName>
        <fullName evidence="5">Carrier domain-containing protein</fullName>
    </recommendedName>
</protein>
<dbReference type="GO" id="GO:0016874">
    <property type="term" value="F:ligase activity"/>
    <property type="evidence" value="ECO:0007669"/>
    <property type="project" value="UniProtKB-KW"/>
</dbReference>
<dbReference type="InterPro" id="IPR023213">
    <property type="entry name" value="CAT-like_dom_sf"/>
</dbReference>
<dbReference type="SMART" id="SM00823">
    <property type="entry name" value="PKS_PP"/>
    <property type="match status" value="1"/>
</dbReference>
<dbReference type="EMBL" id="KQ030518">
    <property type="protein sequence ID" value="KJZ75337.1"/>
    <property type="molecule type" value="Genomic_DNA"/>
</dbReference>
<dbReference type="InterPro" id="IPR000873">
    <property type="entry name" value="AMP-dep_synth/lig_dom"/>
</dbReference>
<evidence type="ECO:0000259" key="5">
    <source>
        <dbReference type="PROSITE" id="PS50075"/>
    </source>
</evidence>
<dbReference type="InterPro" id="IPR045851">
    <property type="entry name" value="AMP-bd_C_sf"/>
</dbReference>
<dbReference type="Pfam" id="PF00501">
    <property type="entry name" value="AMP-binding"/>
    <property type="match status" value="1"/>
</dbReference>
<dbReference type="Gene3D" id="1.10.1200.10">
    <property type="entry name" value="ACP-like"/>
    <property type="match status" value="1"/>
</dbReference>
<dbReference type="Gene3D" id="3.30.559.10">
    <property type="entry name" value="Chloramphenicol acetyltransferase-like domain"/>
    <property type="match status" value="1"/>
</dbReference>
<name>A0A0F8A0H5_9HYPO</name>
<feature type="domain" description="Carrier" evidence="5">
    <location>
        <begin position="792"/>
        <end position="868"/>
    </location>
</feature>
<dbReference type="Pfam" id="PF00550">
    <property type="entry name" value="PP-binding"/>
    <property type="match status" value="1"/>
</dbReference>
<dbReference type="FunFam" id="3.30.300.30:FF:000015">
    <property type="entry name" value="Nonribosomal peptide synthase SidD"/>
    <property type="match status" value="1"/>
</dbReference>
<dbReference type="GO" id="GO:0043041">
    <property type="term" value="P:amino acid activation for nonribosomal peptide biosynthetic process"/>
    <property type="evidence" value="ECO:0007669"/>
    <property type="project" value="TreeGrafter"/>
</dbReference>
<proteinExistence type="inferred from homology"/>
<dbReference type="SUPFAM" id="SSF56801">
    <property type="entry name" value="Acetyl-CoA synthetase-like"/>
    <property type="match status" value="1"/>
</dbReference>
<dbReference type="PANTHER" id="PTHR45527:SF3">
    <property type="entry name" value="SIDEROPHORE SYNTHETASE (EUROFUNG)"/>
    <property type="match status" value="1"/>
</dbReference>
<dbReference type="GO" id="GO:0031177">
    <property type="term" value="F:phosphopantetheine binding"/>
    <property type="evidence" value="ECO:0007669"/>
    <property type="project" value="InterPro"/>
</dbReference>
<dbReference type="PANTHER" id="PTHR45527">
    <property type="entry name" value="NONRIBOSOMAL PEPTIDE SYNTHETASE"/>
    <property type="match status" value="1"/>
</dbReference>
<keyword evidence="3" id="KW-0436">Ligase</keyword>
<dbReference type="Proteomes" id="UP000054481">
    <property type="component" value="Unassembled WGS sequence"/>
</dbReference>
<dbReference type="CDD" id="cd05918">
    <property type="entry name" value="A_NRPS_SidN3_like"/>
    <property type="match status" value="1"/>
</dbReference>
<dbReference type="Gene3D" id="3.30.300.30">
    <property type="match status" value="1"/>
</dbReference>
<dbReference type="GO" id="GO:0044550">
    <property type="term" value="P:secondary metabolite biosynthetic process"/>
    <property type="evidence" value="ECO:0007669"/>
    <property type="project" value="TreeGrafter"/>
</dbReference>
<dbReference type="SUPFAM" id="SSF47336">
    <property type="entry name" value="ACP-like"/>
    <property type="match status" value="1"/>
</dbReference>
<dbReference type="InterPro" id="IPR042099">
    <property type="entry name" value="ANL_N_sf"/>
</dbReference>
<keyword evidence="2" id="KW-0597">Phosphoprotein</keyword>
<dbReference type="OrthoDB" id="4895341at2759"/>
<dbReference type="Pfam" id="PF00668">
    <property type="entry name" value="Condensation"/>
    <property type="match status" value="1"/>
</dbReference>
<keyword evidence="1" id="KW-0596">Phosphopantetheine</keyword>
<dbReference type="FunFam" id="3.40.50.12780:FF:000014">
    <property type="entry name" value="Nonribosomal peptide synthetase 1"/>
    <property type="match status" value="1"/>
</dbReference>
<dbReference type="InterPro" id="IPR006162">
    <property type="entry name" value="Ppantetheine_attach_site"/>
</dbReference>
<evidence type="ECO:0000256" key="1">
    <source>
        <dbReference type="ARBA" id="ARBA00022450"/>
    </source>
</evidence>
<dbReference type="SUPFAM" id="SSF52777">
    <property type="entry name" value="CoA-dependent acyltransferases"/>
    <property type="match status" value="3"/>
</dbReference>
<dbReference type="GO" id="GO:0005737">
    <property type="term" value="C:cytoplasm"/>
    <property type="evidence" value="ECO:0007669"/>
    <property type="project" value="TreeGrafter"/>
</dbReference>
<dbReference type="InterPro" id="IPR010071">
    <property type="entry name" value="AA_adenyl_dom"/>
</dbReference>
<dbReference type="InterPro" id="IPR036736">
    <property type="entry name" value="ACP-like_sf"/>
</dbReference>
<organism evidence="6 7">
    <name type="scientific">Hirsutella minnesotensis 3608</name>
    <dbReference type="NCBI Taxonomy" id="1043627"/>
    <lineage>
        <taxon>Eukaryota</taxon>
        <taxon>Fungi</taxon>
        <taxon>Dikarya</taxon>
        <taxon>Ascomycota</taxon>
        <taxon>Pezizomycotina</taxon>
        <taxon>Sordariomycetes</taxon>
        <taxon>Hypocreomycetidae</taxon>
        <taxon>Hypocreales</taxon>
        <taxon>Ophiocordycipitaceae</taxon>
        <taxon>Hirsutella</taxon>
    </lineage>
</organism>
<evidence type="ECO:0000313" key="6">
    <source>
        <dbReference type="EMBL" id="KJZ75337.1"/>
    </source>
</evidence>
<dbReference type="InterPro" id="IPR020806">
    <property type="entry name" value="PKS_PP-bd"/>
</dbReference>
<dbReference type="InterPro" id="IPR009081">
    <property type="entry name" value="PP-bd_ACP"/>
</dbReference>
<reference evidence="6 7" key="1">
    <citation type="journal article" date="2014" name="Genome Biol. Evol.">
        <title>Comparative genomics and transcriptomics analyses reveal divergent lifestyle features of nematode endoparasitic fungus Hirsutella minnesotensis.</title>
        <authorList>
            <person name="Lai Y."/>
            <person name="Liu K."/>
            <person name="Zhang X."/>
            <person name="Zhang X."/>
            <person name="Li K."/>
            <person name="Wang N."/>
            <person name="Shu C."/>
            <person name="Wu Y."/>
            <person name="Wang C."/>
            <person name="Bushley K.E."/>
            <person name="Xiang M."/>
            <person name="Liu X."/>
        </authorList>
    </citation>
    <scope>NUCLEOTIDE SEQUENCE [LARGE SCALE GENOMIC DNA]</scope>
    <source>
        <strain evidence="6 7">3608</strain>
    </source>
</reference>
<accession>A0A0F8A0H5</accession>
<comment type="similarity">
    <text evidence="4">Belongs to the NRP synthetase family.</text>
</comment>
<dbReference type="Gene3D" id="3.40.50.12780">
    <property type="entry name" value="N-terminal domain of ligase-like"/>
    <property type="match status" value="1"/>
</dbReference>
<dbReference type="PROSITE" id="PS00012">
    <property type="entry name" value="PHOSPHOPANTETHEINE"/>
    <property type="match status" value="1"/>
</dbReference>
<sequence length="1299" mass="142713">MHANGLNGSHEEVASDHDFTCFPAPRPNVHPISDTEVKHHFSHSLNHGSSARATALIYVSWALVVSHQTGSTRVLFDTTTIEVDDQSNQRDSLKTEPFRFHVDLSCNHTISHLLDVNERQVHVAKATSREQLCNTNGDGQASSSQTLLVLRRDGMQSQDRLGQLRDDSNNSWRSRYSLVLAIGIDANGVTITTYFDSRVLNSWTVQKLLERLEKVMDLVGQGGAGSGIRDLEVLTAGDLEDIWTWNRTVPQAIDRCAHELIEERAITRPDLLAVCAWDGQLTYGELKALADRLAIQLRHRGVGPDVLVPLCFEKSMWTTVALLGVLKAGGGFVFIEPSLPERRLKTIVDQVGSGIILSSVTNHPLAARLCEAVIQVGPGLEQSLGHSSALNGHTEPQSPASTMYAVFTSGSTGTPKGAIISHSNFCSASFHQLEILGFKEETRVADLASYSFDTAVHNTCATLVSGGCICVPSNADKVNDLNGALAATAPNLVNTTSTVARLLDPAAAPSLRTTILIGETVTISDARQWWGKTQLITAYGPAECTTLGTINHDASSPERATCIGSGVGLVTWIVDPNDHHRLLPPGCVGELLLEGPLVGQGYLKEPEKTAAAFVTDPPWLLRGSPGCPGRHGRLYKTGDLARYNEDGSLMFMGRNDSQVKIRGQRVELGEVEQCVQRCFPEAVLVAAEVVNLRGGKGASILVAFLQQKCLDSKVFSHDQDIAHVLSVDAAIEDKLLEYLPRYMVPTAFLTMQQLPRIPTGKIDRKRLRHIAGSFTAQQLLHPGRAGADSTRPPTSQMECQLQALWARVLGIDENDIGLDDDFFKLGGNSVTVMQLVGEARNVDIELSATDLFRSPSLASVAKQARFKKDEPCPDVNTQSIVDPMVEAALLKDINNLNDRTLSGNIAEVLPLTSFQQMWLANAMEHRDYLYDYYTADVGPEVDISRLSRSCAQALEKLPILRACYPFLHGRYWQVIRRNLDSPLRVIDAQDGLDTALHSIRRVELETAVASDPPVAFLLLRHHSEGVRFVIRLSHCQYDGYCLPKIIQCLVSCYRDEPFASPPDMFTFLSYAMRRRPKSLQYWQKLLRGSTLSKIPAPDNLSGRNTRVEAEVARPHLPANITLASFLSCAWALLIRNMTGANDVVFGHLVSGRNSAFKGAHEVVGPCINIIPVRLRLAACPNVADLLLSMQEQFIALEESDSLGFDEIIKHCTDWPAGTRFDSVVNHQNIDLHPSFPITGADSKFNMIDVPDFVVPCLWNDDDLGDKVIGRVLQSDCKVERMRYGSISARITGSRRHIEV</sequence>
<dbReference type="Gene3D" id="3.30.559.30">
    <property type="entry name" value="Nonribosomal peptide synthetase, condensation domain"/>
    <property type="match status" value="2"/>
</dbReference>
<evidence type="ECO:0000256" key="4">
    <source>
        <dbReference type="ARBA" id="ARBA00029454"/>
    </source>
</evidence>
<dbReference type="InterPro" id="IPR001242">
    <property type="entry name" value="Condensation_dom"/>
</dbReference>
<evidence type="ECO:0000313" key="7">
    <source>
        <dbReference type="Proteomes" id="UP000054481"/>
    </source>
</evidence>
<gene>
    <name evidence="6" type="ORF">HIM_05263</name>
</gene>
<keyword evidence="7" id="KW-1185">Reference proteome</keyword>
<dbReference type="NCBIfam" id="TIGR01733">
    <property type="entry name" value="AA-adenyl-dom"/>
    <property type="match status" value="1"/>
</dbReference>
<dbReference type="CDD" id="cd19542">
    <property type="entry name" value="CT_NRPS-like"/>
    <property type="match status" value="1"/>
</dbReference>
<dbReference type="FunFam" id="1.10.1200.10:FF:000005">
    <property type="entry name" value="Nonribosomal peptide synthetase 1"/>
    <property type="match status" value="1"/>
</dbReference>
<evidence type="ECO:0000256" key="3">
    <source>
        <dbReference type="ARBA" id="ARBA00022598"/>
    </source>
</evidence>
<evidence type="ECO:0000256" key="2">
    <source>
        <dbReference type="ARBA" id="ARBA00022553"/>
    </source>
</evidence>
<dbReference type="PROSITE" id="PS50075">
    <property type="entry name" value="CARRIER"/>
    <property type="match status" value="1"/>
</dbReference>